<accession>A0ABT5IZD7</accession>
<dbReference type="InterPro" id="IPR036775">
    <property type="entry name" value="DNA_pol_Y-fam_lit_finger_sf"/>
</dbReference>
<dbReference type="Gene3D" id="3.30.70.270">
    <property type="match status" value="1"/>
</dbReference>
<dbReference type="Pfam" id="PF11799">
    <property type="entry name" value="IMS_C"/>
    <property type="match status" value="1"/>
</dbReference>
<dbReference type="PANTHER" id="PTHR11076:SF34">
    <property type="entry name" value="PROTEIN UMUC"/>
    <property type="match status" value="1"/>
</dbReference>
<dbReference type="Gene3D" id="3.40.1170.60">
    <property type="match status" value="1"/>
</dbReference>
<keyword evidence="5" id="KW-0742">SOS response</keyword>
<evidence type="ECO:0000313" key="8">
    <source>
        <dbReference type="Proteomes" id="UP001219956"/>
    </source>
</evidence>
<keyword evidence="2" id="KW-0227">DNA damage</keyword>
<gene>
    <name evidence="7" type="ORF">PQU95_10170</name>
</gene>
<dbReference type="Gene3D" id="3.30.1490.100">
    <property type="entry name" value="DNA polymerase, Y-family, little finger domain"/>
    <property type="match status" value="1"/>
</dbReference>
<dbReference type="EMBL" id="JAQQLF010000011">
    <property type="protein sequence ID" value="MDC7717576.1"/>
    <property type="molecule type" value="Genomic_DNA"/>
</dbReference>
<protein>
    <submittedName>
        <fullName evidence="7">Y-family DNA polymerase</fullName>
    </submittedName>
</protein>
<evidence type="ECO:0000256" key="4">
    <source>
        <dbReference type="ARBA" id="ARBA00023204"/>
    </source>
</evidence>
<dbReference type="InterPro" id="IPR017961">
    <property type="entry name" value="DNA_pol_Y-fam_little_finger"/>
</dbReference>
<name>A0ABT5IZD7_9NEIS</name>
<keyword evidence="4" id="KW-0234">DNA repair</keyword>
<evidence type="ECO:0000256" key="3">
    <source>
        <dbReference type="ARBA" id="ARBA00023199"/>
    </source>
</evidence>
<dbReference type="Gene3D" id="1.10.150.20">
    <property type="entry name" value="5' to 3' exonuclease, C-terminal subdomain"/>
    <property type="match status" value="1"/>
</dbReference>
<keyword evidence="8" id="KW-1185">Reference proteome</keyword>
<evidence type="ECO:0000259" key="6">
    <source>
        <dbReference type="PROSITE" id="PS50173"/>
    </source>
</evidence>
<evidence type="ECO:0000256" key="1">
    <source>
        <dbReference type="ARBA" id="ARBA00010945"/>
    </source>
</evidence>
<organism evidence="7 8">
    <name type="scientific">Vogesella aquatica</name>
    <dbReference type="NCBI Taxonomy" id="2984206"/>
    <lineage>
        <taxon>Bacteria</taxon>
        <taxon>Pseudomonadati</taxon>
        <taxon>Pseudomonadota</taxon>
        <taxon>Betaproteobacteria</taxon>
        <taxon>Neisseriales</taxon>
        <taxon>Chromobacteriaceae</taxon>
        <taxon>Vogesella</taxon>
    </lineage>
</organism>
<keyword evidence="3" id="KW-0741">SOS mutagenesis</keyword>
<dbReference type="RefSeq" id="WP_272751891.1">
    <property type="nucleotide sequence ID" value="NZ_JAQQLF010000011.1"/>
</dbReference>
<dbReference type="InterPro" id="IPR001126">
    <property type="entry name" value="UmuC"/>
</dbReference>
<evidence type="ECO:0000256" key="2">
    <source>
        <dbReference type="ARBA" id="ARBA00022763"/>
    </source>
</evidence>
<reference evidence="7 8" key="1">
    <citation type="submission" date="2023-01" db="EMBL/GenBank/DDBJ databases">
        <title>Novel species of the genus Vogesella isolated from rivers.</title>
        <authorList>
            <person name="Lu H."/>
        </authorList>
    </citation>
    <scope>NUCLEOTIDE SEQUENCE [LARGE SCALE GENOMIC DNA]</scope>
    <source>
        <strain evidence="7 8">DC21W</strain>
    </source>
</reference>
<dbReference type="PROSITE" id="PS50173">
    <property type="entry name" value="UMUC"/>
    <property type="match status" value="1"/>
</dbReference>
<feature type="domain" description="UmuC" evidence="6">
    <location>
        <begin position="4"/>
        <end position="188"/>
    </location>
</feature>
<dbReference type="Pfam" id="PF13438">
    <property type="entry name" value="DUF4113"/>
    <property type="match status" value="1"/>
</dbReference>
<evidence type="ECO:0000256" key="5">
    <source>
        <dbReference type="ARBA" id="ARBA00023236"/>
    </source>
</evidence>
<sequence length="421" mass="46571">MSQFALVDGNSFYTSCERVFRPDLAGKPIVVLSNNDGCVVARSAEAKALGIPGFAPYHQVAEPCRRHGVAVFSSNYALYGDMSRRMMQVIARWGVQQEVYSIDECFLHLDGIAEQRQHAANLRADVLQSVGIPCCVGIGRSKTLAKLANHVAKTRPQCQGVFGWDWLAPHYQQLLLGRLAVGEVWGIGRQLAARLAACGIRSALDLQQANVADIQRRFNIVVARTVAELNGEACVGADDIHADKQQLISSRSFARQVTDFDTLASAISHHAARCAEKLRRQHGLANLVGVSIRTNRFREQDRQYRGWIAVALPGASSDSADLTRAALAGLRQIYRDDCSYKKAGVVLMALESSHHGQQSLFGSAANPRRQQLMQTLDRINQQFGRGTLRLAAESLHDGWAMRQELRSPRWTTQWDELPCAR</sequence>
<comment type="similarity">
    <text evidence="1">Belongs to the DNA polymerase type-Y family.</text>
</comment>
<dbReference type="InterPro" id="IPR025188">
    <property type="entry name" value="DUF4113"/>
</dbReference>
<evidence type="ECO:0000313" key="7">
    <source>
        <dbReference type="EMBL" id="MDC7717576.1"/>
    </source>
</evidence>
<dbReference type="InterPro" id="IPR050116">
    <property type="entry name" value="DNA_polymerase-Y"/>
</dbReference>
<dbReference type="SUPFAM" id="SSF100879">
    <property type="entry name" value="Lesion bypass DNA polymerase (Y-family), little finger domain"/>
    <property type="match status" value="1"/>
</dbReference>
<dbReference type="Proteomes" id="UP001219956">
    <property type="component" value="Unassembled WGS sequence"/>
</dbReference>
<dbReference type="CDD" id="cd01700">
    <property type="entry name" value="PolY_Pol_V_umuC"/>
    <property type="match status" value="1"/>
</dbReference>
<dbReference type="PANTHER" id="PTHR11076">
    <property type="entry name" value="DNA REPAIR POLYMERASE UMUC / TRANSFERASE FAMILY MEMBER"/>
    <property type="match status" value="1"/>
</dbReference>
<dbReference type="SUPFAM" id="SSF56672">
    <property type="entry name" value="DNA/RNA polymerases"/>
    <property type="match status" value="1"/>
</dbReference>
<comment type="caution">
    <text evidence="7">The sequence shown here is derived from an EMBL/GenBank/DDBJ whole genome shotgun (WGS) entry which is preliminary data.</text>
</comment>
<dbReference type="Pfam" id="PF00817">
    <property type="entry name" value="IMS"/>
    <property type="match status" value="1"/>
</dbReference>
<dbReference type="InterPro" id="IPR043502">
    <property type="entry name" value="DNA/RNA_pol_sf"/>
</dbReference>
<proteinExistence type="inferred from homology"/>
<dbReference type="InterPro" id="IPR043128">
    <property type="entry name" value="Rev_trsase/Diguanyl_cyclase"/>
</dbReference>